<feature type="disulfide bond" evidence="4">
    <location>
        <begin position="538"/>
        <end position="547"/>
    </location>
</feature>
<accession>A0A443ST80</accession>
<feature type="domain" description="EGF-like" evidence="6">
    <location>
        <begin position="511"/>
        <end position="548"/>
    </location>
</feature>
<feature type="compositionally biased region" description="Basic and acidic residues" evidence="5">
    <location>
        <begin position="184"/>
        <end position="200"/>
    </location>
</feature>
<dbReference type="PROSITE" id="PS00010">
    <property type="entry name" value="ASX_HYDROXYL"/>
    <property type="match status" value="1"/>
</dbReference>
<proteinExistence type="predicted"/>
<comment type="caution">
    <text evidence="4">Lacks conserved residue(s) required for the propagation of feature annotation.</text>
</comment>
<evidence type="ECO:0000313" key="7">
    <source>
        <dbReference type="EMBL" id="RWS30710.1"/>
    </source>
</evidence>
<dbReference type="PANTHER" id="PTHR24034:SF89">
    <property type="entry name" value="COMPLEMENT COMPONENT C1Q RECEPTOR"/>
    <property type="match status" value="1"/>
</dbReference>
<evidence type="ECO:0000256" key="5">
    <source>
        <dbReference type="SAM" id="MobiDB-lite"/>
    </source>
</evidence>
<dbReference type="SUPFAM" id="SSF57196">
    <property type="entry name" value="EGF/Laminin"/>
    <property type="match status" value="2"/>
</dbReference>
<dbReference type="PANTHER" id="PTHR24034">
    <property type="entry name" value="EGF-LIKE DOMAIN-CONTAINING PROTEIN"/>
    <property type="match status" value="1"/>
</dbReference>
<dbReference type="InterPro" id="IPR050751">
    <property type="entry name" value="ECM_structural_protein"/>
</dbReference>
<dbReference type="EMBL" id="NCKV01000405">
    <property type="protein sequence ID" value="RWS30710.1"/>
    <property type="molecule type" value="Genomic_DNA"/>
</dbReference>
<keyword evidence="3 4" id="KW-1015">Disulfide bond</keyword>
<dbReference type="CDD" id="cd00054">
    <property type="entry name" value="EGF_CA"/>
    <property type="match status" value="2"/>
</dbReference>
<dbReference type="PROSITE" id="PS00022">
    <property type="entry name" value="EGF_1"/>
    <property type="match status" value="1"/>
</dbReference>
<dbReference type="GO" id="GO:0005509">
    <property type="term" value="F:calcium ion binding"/>
    <property type="evidence" value="ECO:0007669"/>
    <property type="project" value="InterPro"/>
</dbReference>
<evidence type="ECO:0000259" key="6">
    <source>
        <dbReference type="PROSITE" id="PS50026"/>
    </source>
</evidence>
<dbReference type="SUPFAM" id="SSF57184">
    <property type="entry name" value="Growth factor receptor domain"/>
    <property type="match status" value="1"/>
</dbReference>
<name>A0A443ST80_9ACAR</name>
<reference evidence="7 8" key="1">
    <citation type="journal article" date="2018" name="Gigascience">
        <title>Genomes of trombidid mites reveal novel predicted allergens and laterally-transferred genes associated with secondary metabolism.</title>
        <authorList>
            <person name="Dong X."/>
            <person name="Chaisiri K."/>
            <person name="Xia D."/>
            <person name="Armstrong S.D."/>
            <person name="Fang Y."/>
            <person name="Donnelly M.J."/>
            <person name="Kadowaki T."/>
            <person name="McGarry J.W."/>
            <person name="Darby A.C."/>
            <person name="Makepeace B.L."/>
        </authorList>
    </citation>
    <scope>NUCLEOTIDE SEQUENCE [LARGE SCALE GENOMIC DNA]</scope>
    <source>
        <strain evidence="7">UoL-UT</strain>
    </source>
</reference>
<sequence length="1181" mass="134069">MRKGETPPLDEAPYSPQYLRLSNDNDYTVKLKNVEFEDVEFTGMEVSMRYWTRWKGTDGGPGVFELAVIPCNATWPQTMNPPLINGGKTWQEFKQVATDKEGEWNFKFAGCRDNFKIVYTVKKQDLEPLVAIKDLKITYKYKKPVTEPPTTDPPTVTTEGGSAEQPTTGNAVDTTPNTAGVTTAEDKPSSRRKRQTESEETLTKHCLSAKDCDAFVTKGQWSIEQLPPLDDEIPSYRIPSENKKQLNVTVLVQNATTDVCVPFKYWVTNNSRLVAQLTDAKEKLTFGTTTQFAKDAYSWYDNTICVSYFVLENNDKPKNYTLTFEGQIPKEKKNEDIVAINIDPKNAVQKQKQNTSEFLSSWKKSVNASKQWNQMPLDANVWTKNDKPEEPLSYKLTLPPYTTKGFAYLQSHWFEYNENLKLRYTITPSNVSAVNVSLLLMNSQYEQISSTRVLTANYTKDNTSTAAVKDKEVEIVNSKAKKGDGHLVMFKVEYDLFNSTKNEIIFSNIDLSDGCRDETCSGNGTCVNKGPNNMICECKKGYTGSKCELIDFCNYTNVDKDGNRHKKQDETKDDWMDGNKYCSDRQGKCENTVSDFKCKCKERSYWDATKKICETIEPCDGVICSTGERCRETESKQSECVCKEGYKRDTNSKKCVQVDPCGEDSCGEAECMNENGRAQCYCKNIGFTYNKSNKKCEPPSECSVFVKESLGCHHTCVLKKGQFECACYAGYELDSGKKNCIQKFETNLTCGENEVVVKVTEDLEECRCRDGYYRDDQKKCSVHFCKEAEKDNKLKNMIKSICGTDKCEFKNAKILCECAAQYERDEKTGLCKLKTPCLDSNAKACDNEGEICIPDMNSEKKYKCECPVGTTLYNKKCVGQCDAHKDCYYFNARCKPSYERGVSQPKCECRPGFYSYETNENKFCEIAEHHHKLSFNMRLYTKETSNKRAKRSLSSVNCQQDAPLDVPGCVKYLEEADKKMEAAEKDVEKQKIINVNLFQNISDTFSSVFGSDMQSVSILDATTKDGDTYAVTMTVQFKRESKDPISVVNALKDSSAKLDNGYCFIPPSLVVENCDIKETDLDFCNEKSQDYCSDSNVCRYKKNFYSCHCKPGFQIKLIAPLSKDTKIDELKQITREFCEDIDECKLGYCNQPGEECINLVGSYRCFCKHGYKYEASKCQSL</sequence>
<feature type="region of interest" description="Disordered" evidence="5">
    <location>
        <begin position="143"/>
        <end position="200"/>
    </location>
</feature>
<dbReference type="SMART" id="SM00181">
    <property type="entry name" value="EGF"/>
    <property type="match status" value="10"/>
</dbReference>
<dbReference type="STRING" id="299467.A0A443ST80"/>
<dbReference type="PROSITE" id="PS50026">
    <property type="entry name" value="EGF_3"/>
    <property type="match status" value="2"/>
</dbReference>
<evidence type="ECO:0000313" key="8">
    <source>
        <dbReference type="Proteomes" id="UP000288716"/>
    </source>
</evidence>
<protein>
    <submittedName>
        <fullName evidence="7">Neurogenic locus notch-like protein 1</fullName>
    </submittedName>
</protein>
<dbReference type="InterPro" id="IPR000742">
    <property type="entry name" value="EGF"/>
</dbReference>
<dbReference type="InterPro" id="IPR000152">
    <property type="entry name" value="EGF-type_Asp/Asn_hydroxyl_site"/>
</dbReference>
<evidence type="ECO:0000256" key="4">
    <source>
        <dbReference type="PROSITE-ProRule" id="PRU00076"/>
    </source>
</evidence>
<evidence type="ECO:0000256" key="2">
    <source>
        <dbReference type="ARBA" id="ARBA00022737"/>
    </source>
</evidence>
<keyword evidence="8" id="KW-1185">Reference proteome</keyword>
<feature type="domain" description="EGF-like" evidence="6">
    <location>
        <begin position="1140"/>
        <end position="1179"/>
    </location>
</feature>
<dbReference type="InterPro" id="IPR018097">
    <property type="entry name" value="EGF_Ca-bd_CS"/>
</dbReference>
<dbReference type="Proteomes" id="UP000288716">
    <property type="component" value="Unassembled WGS sequence"/>
</dbReference>
<keyword evidence="1 4" id="KW-0245">EGF-like domain</keyword>
<dbReference type="VEuPathDB" id="VectorBase:LDEU001330"/>
<dbReference type="Pfam" id="PF07645">
    <property type="entry name" value="EGF_CA"/>
    <property type="match status" value="1"/>
</dbReference>
<feature type="compositionally biased region" description="Polar residues" evidence="5">
    <location>
        <begin position="164"/>
        <end position="181"/>
    </location>
</feature>
<organism evidence="7 8">
    <name type="scientific">Leptotrombidium deliense</name>
    <dbReference type="NCBI Taxonomy" id="299467"/>
    <lineage>
        <taxon>Eukaryota</taxon>
        <taxon>Metazoa</taxon>
        <taxon>Ecdysozoa</taxon>
        <taxon>Arthropoda</taxon>
        <taxon>Chelicerata</taxon>
        <taxon>Arachnida</taxon>
        <taxon>Acari</taxon>
        <taxon>Acariformes</taxon>
        <taxon>Trombidiformes</taxon>
        <taxon>Prostigmata</taxon>
        <taxon>Anystina</taxon>
        <taxon>Parasitengona</taxon>
        <taxon>Trombiculoidea</taxon>
        <taxon>Trombiculidae</taxon>
        <taxon>Leptotrombidium</taxon>
    </lineage>
</organism>
<dbReference type="OrthoDB" id="6429717at2759"/>
<dbReference type="PROSITE" id="PS01187">
    <property type="entry name" value="EGF_CA"/>
    <property type="match status" value="1"/>
</dbReference>
<dbReference type="PROSITE" id="PS01186">
    <property type="entry name" value="EGF_2"/>
    <property type="match status" value="2"/>
</dbReference>
<dbReference type="AlphaFoldDB" id="A0A443ST80"/>
<dbReference type="Gene3D" id="2.10.25.10">
    <property type="entry name" value="Laminin"/>
    <property type="match status" value="4"/>
</dbReference>
<dbReference type="InterPro" id="IPR009030">
    <property type="entry name" value="Growth_fac_rcpt_cys_sf"/>
</dbReference>
<evidence type="ECO:0000256" key="1">
    <source>
        <dbReference type="ARBA" id="ARBA00022536"/>
    </source>
</evidence>
<evidence type="ECO:0000256" key="3">
    <source>
        <dbReference type="ARBA" id="ARBA00023157"/>
    </source>
</evidence>
<dbReference type="SMART" id="SM00179">
    <property type="entry name" value="EGF_CA"/>
    <property type="match status" value="7"/>
</dbReference>
<gene>
    <name evidence="7" type="ORF">B4U80_00042</name>
</gene>
<dbReference type="InterPro" id="IPR049883">
    <property type="entry name" value="NOTCH1_EGF-like"/>
</dbReference>
<dbReference type="InterPro" id="IPR001881">
    <property type="entry name" value="EGF-like_Ca-bd_dom"/>
</dbReference>
<comment type="caution">
    <text evidence="7">The sequence shown here is derived from an EMBL/GenBank/DDBJ whole genome shotgun (WGS) entry which is preliminary data.</text>
</comment>
<keyword evidence="2" id="KW-0677">Repeat</keyword>